<evidence type="ECO:0000256" key="4">
    <source>
        <dbReference type="ARBA" id="ARBA00022475"/>
    </source>
</evidence>
<evidence type="ECO:0000256" key="7">
    <source>
        <dbReference type="ARBA" id="ARBA00022967"/>
    </source>
</evidence>
<comment type="function">
    <text evidence="9">Probably part of an ABC transporter complex. Responsible for energy coupling to the transport system.</text>
</comment>
<sequence>MAVELKDVCYRYGDAEVLHGVSFSIGRGAKVALMGPNGAGKSTLISLLNGLEEPSSGTVSIFGEVLTAKNREMARLKLGVVYQDPDDQIFSTTVEEDVAFGPRGQGLSEAEVEERVRVALGSVGMRELRKRSPFELSYGQKRRVAIAGVLAMRPDIIVLDEPMAFLDPKGRDDLQSLLEAMHLMGITLVVATHDVDFAAEWADEVLILKEGRLLASGGTDLLFDDAVIASADLHLPRLARPFRLLEGVDGAAARPKTVRQAAQMMWRLMVRRSEADAANSDVQKKEAGAK</sequence>
<organism evidence="12 13">
    <name type="scientific">Paenibacillus swuensis</name>
    <dbReference type="NCBI Taxonomy" id="1178515"/>
    <lineage>
        <taxon>Bacteria</taxon>
        <taxon>Bacillati</taxon>
        <taxon>Bacillota</taxon>
        <taxon>Bacilli</taxon>
        <taxon>Bacillales</taxon>
        <taxon>Paenibacillaceae</taxon>
        <taxon>Paenibacillus</taxon>
    </lineage>
</organism>
<dbReference type="PROSITE" id="PS00211">
    <property type="entry name" value="ABC_TRANSPORTER_1"/>
    <property type="match status" value="1"/>
</dbReference>
<evidence type="ECO:0000313" key="12">
    <source>
        <dbReference type="EMBL" id="ANE48788.1"/>
    </source>
</evidence>
<dbReference type="InterPro" id="IPR050095">
    <property type="entry name" value="ECF_ABC_transporter_ATP-bd"/>
</dbReference>
<keyword evidence="13" id="KW-1185">Reference proteome</keyword>
<feature type="domain" description="ABC transporter" evidence="11">
    <location>
        <begin position="3"/>
        <end position="235"/>
    </location>
</feature>
<evidence type="ECO:0000259" key="11">
    <source>
        <dbReference type="PROSITE" id="PS50893"/>
    </source>
</evidence>
<comment type="function">
    <text evidence="10">Part of an ABC transporter complex. Responsible for energy coupling to the transport system.</text>
</comment>
<keyword evidence="6 10" id="KW-0067">ATP-binding</keyword>
<dbReference type="InterPro" id="IPR027417">
    <property type="entry name" value="P-loop_NTPase"/>
</dbReference>
<evidence type="ECO:0000313" key="13">
    <source>
        <dbReference type="Proteomes" id="UP000076927"/>
    </source>
</evidence>
<dbReference type="FunFam" id="3.40.50.300:FF:000224">
    <property type="entry name" value="Energy-coupling factor transporter ATP-binding protein EcfA"/>
    <property type="match status" value="1"/>
</dbReference>
<reference evidence="12 13" key="1">
    <citation type="submission" date="2015-01" db="EMBL/GenBank/DDBJ databases">
        <title>Paenibacillus swuensis/DY6/whole genome sequencing.</title>
        <authorList>
            <person name="Kim M.K."/>
            <person name="Srinivasan S."/>
            <person name="Lee J.-J."/>
        </authorList>
    </citation>
    <scope>NUCLEOTIDE SEQUENCE [LARGE SCALE GENOMIC DNA]</scope>
    <source>
        <strain evidence="12 13">DY6</strain>
    </source>
</reference>
<dbReference type="CDD" id="cd03225">
    <property type="entry name" value="ABC_cobalt_CbiO_domain1"/>
    <property type="match status" value="1"/>
</dbReference>
<evidence type="ECO:0000256" key="2">
    <source>
        <dbReference type="ARBA" id="ARBA00005417"/>
    </source>
</evidence>
<gene>
    <name evidence="12" type="ORF">SY83_07905</name>
</gene>
<dbReference type="GO" id="GO:0016887">
    <property type="term" value="F:ATP hydrolysis activity"/>
    <property type="evidence" value="ECO:0007669"/>
    <property type="project" value="InterPro"/>
</dbReference>
<evidence type="ECO:0000256" key="9">
    <source>
        <dbReference type="ARBA" id="ARBA00025157"/>
    </source>
</evidence>
<dbReference type="InterPro" id="IPR003439">
    <property type="entry name" value="ABC_transporter-like_ATP-bd"/>
</dbReference>
<dbReference type="Pfam" id="PF00005">
    <property type="entry name" value="ABC_tran"/>
    <property type="match status" value="1"/>
</dbReference>
<name>A0A172TP22_9BACL</name>
<dbReference type="KEGG" id="pswu:SY83_07905"/>
<evidence type="ECO:0000256" key="10">
    <source>
        <dbReference type="RuleBase" id="RU364103"/>
    </source>
</evidence>
<dbReference type="STRING" id="1178515.SY83_07905"/>
<dbReference type="GO" id="GO:0015087">
    <property type="term" value="F:cobalt ion transmembrane transporter activity"/>
    <property type="evidence" value="ECO:0007669"/>
    <property type="project" value="UniProtKB-ARBA"/>
</dbReference>
<dbReference type="InterPro" id="IPR003593">
    <property type="entry name" value="AAA+_ATPase"/>
</dbReference>
<dbReference type="GO" id="GO:0005524">
    <property type="term" value="F:ATP binding"/>
    <property type="evidence" value="ECO:0007669"/>
    <property type="project" value="UniProtKB-UniRule"/>
</dbReference>
<dbReference type="Proteomes" id="UP000076927">
    <property type="component" value="Chromosome"/>
</dbReference>
<evidence type="ECO:0000256" key="3">
    <source>
        <dbReference type="ARBA" id="ARBA00022448"/>
    </source>
</evidence>
<dbReference type="Gene3D" id="3.40.50.300">
    <property type="entry name" value="P-loop containing nucleotide triphosphate hydrolases"/>
    <property type="match status" value="1"/>
</dbReference>
<protein>
    <recommendedName>
        <fullName evidence="10">ABC transporter ATP-binding protein</fullName>
    </recommendedName>
</protein>
<proteinExistence type="inferred from homology"/>
<dbReference type="SUPFAM" id="SSF52540">
    <property type="entry name" value="P-loop containing nucleoside triphosphate hydrolases"/>
    <property type="match status" value="1"/>
</dbReference>
<dbReference type="NCBIfam" id="TIGR01166">
    <property type="entry name" value="cbiO"/>
    <property type="match status" value="1"/>
</dbReference>
<evidence type="ECO:0000256" key="5">
    <source>
        <dbReference type="ARBA" id="ARBA00022741"/>
    </source>
</evidence>
<dbReference type="PANTHER" id="PTHR43553">
    <property type="entry name" value="HEAVY METAL TRANSPORTER"/>
    <property type="match status" value="1"/>
</dbReference>
<keyword evidence="7" id="KW-1278">Translocase</keyword>
<dbReference type="AlphaFoldDB" id="A0A172TP22"/>
<accession>A0A172TP22</accession>
<dbReference type="InterPro" id="IPR005876">
    <property type="entry name" value="Co_trans_ATP-bd"/>
</dbReference>
<keyword evidence="4 10" id="KW-1003">Cell membrane</keyword>
<comment type="similarity">
    <text evidence="2 10">Belongs to the ABC transporter superfamily.</text>
</comment>
<keyword evidence="3 10" id="KW-0813">Transport</keyword>
<evidence type="ECO:0000256" key="6">
    <source>
        <dbReference type="ARBA" id="ARBA00022840"/>
    </source>
</evidence>
<dbReference type="GO" id="GO:0042626">
    <property type="term" value="F:ATPase-coupled transmembrane transporter activity"/>
    <property type="evidence" value="ECO:0007669"/>
    <property type="project" value="TreeGrafter"/>
</dbReference>
<keyword evidence="5 10" id="KW-0547">Nucleotide-binding</keyword>
<dbReference type="GO" id="GO:0043190">
    <property type="term" value="C:ATP-binding cassette (ABC) transporter complex"/>
    <property type="evidence" value="ECO:0007669"/>
    <property type="project" value="TreeGrafter"/>
</dbReference>
<keyword evidence="8 10" id="KW-0472">Membrane</keyword>
<dbReference type="PATRIC" id="fig|1178515.4.peg.1570"/>
<dbReference type="InterPro" id="IPR017871">
    <property type="entry name" value="ABC_transporter-like_CS"/>
</dbReference>
<dbReference type="PANTHER" id="PTHR43553:SF24">
    <property type="entry name" value="ENERGY-COUPLING FACTOR TRANSPORTER ATP-BINDING PROTEIN ECFA1"/>
    <property type="match status" value="1"/>
</dbReference>
<dbReference type="SMART" id="SM00382">
    <property type="entry name" value="AAA"/>
    <property type="match status" value="1"/>
</dbReference>
<dbReference type="EMBL" id="CP011388">
    <property type="protein sequence ID" value="ANE48788.1"/>
    <property type="molecule type" value="Genomic_DNA"/>
</dbReference>
<comment type="subcellular location">
    <subcellularLocation>
        <location evidence="1 10">Cell membrane</location>
        <topology evidence="1 10">Peripheral membrane protein</topology>
    </subcellularLocation>
</comment>
<evidence type="ECO:0000256" key="1">
    <source>
        <dbReference type="ARBA" id="ARBA00004202"/>
    </source>
</evidence>
<dbReference type="InterPro" id="IPR015856">
    <property type="entry name" value="ABC_transpr_CbiO/EcfA_su"/>
</dbReference>
<dbReference type="PROSITE" id="PS50893">
    <property type="entry name" value="ABC_TRANSPORTER_2"/>
    <property type="match status" value="1"/>
</dbReference>
<evidence type="ECO:0000256" key="8">
    <source>
        <dbReference type="ARBA" id="ARBA00023136"/>
    </source>
</evidence>